<comment type="caution">
    <text evidence="1">The sequence shown here is derived from an EMBL/GenBank/DDBJ whole genome shotgun (WGS) entry which is preliminary data.</text>
</comment>
<dbReference type="Proteomes" id="UP000307164">
    <property type="component" value="Unassembled WGS sequence"/>
</dbReference>
<keyword evidence="2" id="KW-1185">Reference proteome</keyword>
<protein>
    <submittedName>
        <fullName evidence="1">Uncharacterized protein</fullName>
    </submittedName>
</protein>
<sequence length="107" mass="11812">MLYLSLIFCNASNKFALSAVLTYLNSIFSLKAIRCCSVNALPAFKQLAIFALISLPSLMSCGHNTLNNALLLIQFCIVSGGISTQHRLGRGQLKLFPCKRAFIPIWF</sequence>
<organism evidence="1 2">
    <name type="scientific">Pseudoalteromonas aurantia</name>
    <dbReference type="NCBI Taxonomy" id="43654"/>
    <lineage>
        <taxon>Bacteria</taxon>
        <taxon>Pseudomonadati</taxon>
        <taxon>Pseudomonadota</taxon>
        <taxon>Gammaproteobacteria</taxon>
        <taxon>Alteromonadales</taxon>
        <taxon>Pseudoalteromonadaceae</taxon>
        <taxon>Pseudoalteromonas</taxon>
    </lineage>
</organism>
<proteinExistence type="predicted"/>
<name>A0ABY2VUQ4_9GAMM</name>
<evidence type="ECO:0000313" key="1">
    <source>
        <dbReference type="EMBL" id="TMO72115.1"/>
    </source>
</evidence>
<accession>A0ABY2VUQ4</accession>
<reference evidence="2" key="1">
    <citation type="submission" date="2019-06" db="EMBL/GenBank/DDBJ databases">
        <title>Co-occurence of chitin degradation, pigmentation and bioactivity in marine Pseudoalteromonas.</title>
        <authorList>
            <person name="Sonnenschein E.C."/>
            <person name="Bech P.K."/>
        </authorList>
    </citation>
    <scope>NUCLEOTIDE SEQUENCE [LARGE SCALE GENOMIC DNA]</scope>
    <source>
        <strain evidence="2">S3895</strain>
    </source>
</reference>
<gene>
    <name evidence="1" type="ORF">CWC20_15960</name>
</gene>
<evidence type="ECO:0000313" key="2">
    <source>
        <dbReference type="Proteomes" id="UP000307164"/>
    </source>
</evidence>
<dbReference type="EMBL" id="PNBW01000083">
    <property type="protein sequence ID" value="TMO72115.1"/>
    <property type="molecule type" value="Genomic_DNA"/>
</dbReference>